<feature type="transmembrane region" description="Helical" evidence="2">
    <location>
        <begin position="1051"/>
        <end position="1071"/>
    </location>
</feature>
<feature type="region of interest" description="Disordered" evidence="1">
    <location>
        <begin position="1"/>
        <end position="36"/>
    </location>
</feature>
<evidence type="ECO:0000256" key="1">
    <source>
        <dbReference type="SAM" id="MobiDB-lite"/>
    </source>
</evidence>
<keyword evidence="2" id="KW-0472">Membrane</keyword>
<feature type="transmembrane region" description="Helical" evidence="2">
    <location>
        <begin position="943"/>
        <end position="966"/>
    </location>
</feature>
<gene>
    <name evidence="3" type="ORF">C2G38_2136904</name>
</gene>
<organism evidence="3 4">
    <name type="scientific">Gigaspora rosea</name>
    <dbReference type="NCBI Taxonomy" id="44941"/>
    <lineage>
        <taxon>Eukaryota</taxon>
        <taxon>Fungi</taxon>
        <taxon>Fungi incertae sedis</taxon>
        <taxon>Mucoromycota</taxon>
        <taxon>Glomeromycotina</taxon>
        <taxon>Glomeromycetes</taxon>
        <taxon>Diversisporales</taxon>
        <taxon>Gigasporaceae</taxon>
        <taxon>Gigaspora</taxon>
    </lineage>
</organism>
<keyword evidence="2" id="KW-0812">Transmembrane</keyword>
<keyword evidence="2" id="KW-1133">Transmembrane helix</keyword>
<sequence length="1290" mass="153114">MSTSTSQNEDIIVEITAEEKEPEYKDEKKSEDEKNEPIKCLAISPEGDFLVVFVIKNLADLEFELQMYDINKNSDDAGDSTLENNSEQKDDMKPESDSELGNDQELSYRKLFSIPTKFKFTDTQLNLIKDKHENIFMWSVAVSDKSFSSSEFRLLTISFISLEDMKYYQENSDQINHLMEIRNHGFTFVFIISDINSNYSIHDIDDKELPIKYGGIVNLFSEKDHINNQKVEEVEQITDKNNQKSADGNILIILTISGIYKYLIKNKSIKNIQNFKYPRRIYNVFINYLDFFSDSLEIAYNNIYCYILFFVNKQYILVDTFMEGIEYMELYDLMTNQLINTFQRQILRKLIMFDIWPKFAISDNEKLLVYLFIKKIKIYSIECGLEIMEIEVENVVNYGLFDELILFSFFHNDEILLMYSGDKWTVCNIFGSLRDTVKLEELEFIGKLKTIGSSKSFIVVDNGDKMVIYDDLFVNKYLKYLKRNTEQNWKKLSKEDLDNKIQELELDKYHNMLEPWHVIFDVSRVPQYWYYLDEKKEKILLIGNHSIQVWYDRGPENGPKKRSLEFIYVPLSLLPFPQNAILDTWDCKTIKIMDIKYCNGKFNLNTQLKDIEESLLNQIKEIEQIEDIEGSLQIKQIKMEDEDDIINVVKYACYALKYFSVCKIIEQRFVEEFKLKFYDIIEETRKIILRFIRLYPITWRLLDFRFDLMSVIIEAGDYELVNDILSFGKSIHIPQYFSWSGELSTIRKASSDRTMLACFLEYYSNNAINNIGWMNTVVDIIPELFEYNKENNGKEKVESYIYYARKLFYNPCFCNKQLDLFSFEFLEISPRSSDLLKVFIPITQLIPQDSELELREIDYYNNVDIQMVPLVDFATNKIISDIRERKFTNFLKLIISPSQYSSLNEEDYSPFIRMIIKGERDIIYENPSMGAVMNWMWYCSKFYWPRTLFIFALYFLTYSIISWAYLSHIQISETYQQILIITTIILFYYLSYYHIVVEIKQFYRKGRQYYLDLFNWVDLLSLIIPIFILSYILIRYYTFDDGFKNAESNQVLTFIMCLSILVLWYEFILLLRIYEGFAQNLNILLNIIVSIRQFLLFFILVVIAMGHGLFTLLGNPSYIGLNQSSTTYDPFSNLLDSIFAVYDWSSISFDIWSFWPLTIISIVGSFVFVLILQNIIISFMSDAFSDAVKDSKRGVYRFQIDYIHEFALLEKSLEFNKLDSKFKDKIRAKYICFQDDPQITNSWKETSEKMKSKPYPKIQVLNKSGFESWSIEDCEFIWNKDEKDVEYWFL</sequence>
<protein>
    <recommendedName>
        <fullName evidence="5">Ion transport domain-containing protein</fullName>
    </recommendedName>
</protein>
<evidence type="ECO:0000313" key="4">
    <source>
        <dbReference type="Proteomes" id="UP000266673"/>
    </source>
</evidence>
<feature type="compositionally biased region" description="Basic and acidic residues" evidence="1">
    <location>
        <begin position="86"/>
        <end position="96"/>
    </location>
</feature>
<accession>A0A397W3T1</accession>
<dbReference type="Proteomes" id="UP000266673">
    <property type="component" value="Unassembled WGS sequence"/>
</dbReference>
<feature type="compositionally biased region" description="Basic and acidic residues" evidence="1">
    <location>
        <begin position="17"/>
        <end position="36"/>
    </location>
</feature>
<keyword evidence="4" id="KW-1185">Reference proteome</keyword>
<feature type="transmembrane region" description="Helical" evidence="2">
    <location>
        <begin position="1083"/>
        <end position="1106"/>
    </location>
</feature>
<dbReference type="EMBL" id="QKWP01000040">
    <property type="protein sequence ID" value="RIB29364.1"/>
    <property type="molecule type" value="Genomic_DNA"/>
</dbReference>
<proteinExistence type="predicted"/>
<feature type="transmembrane region" description="Helical" evidence="2">
    <location>
        <begin position="1016"/>
        <end position="1039"/>
    </location>
</feature>
<evidence type="ECO:0008006" key="5">
    <source>
        <dbReference type="Google" id="ProtNLM"/>
    </source>
</evidence>
<feature type="transmembrane region" description="Helical" evidence="2">
    <location>
        <begin position="978"/>
        <end position="995"/>
    </location>
</feature>
<dbReference type="STRING" id="44941.A0A397W3T1"/>
<comment type="caution">
    <text evidence="3">The sequence shown here is derived from an EMBL/GenBank/DDBJ whole genome shotgun (WGS) entry which is preliminary data.</text>
</comment>
<feature type="region of interest" description="Disordered" evidence="1">
    <location>
        <begin position="74"/>
        <end position="101"/>
    </location>
</feature>
<evidence type="ECO:0000313" key="3">
    <source>
        <dbReference type="EMBL" id="RIB29364.1"/>
    </source>
</evidence>
<feature type="transmembrane region" description="Helical" evidence="2">
    <location>
        <begin position="1152"/>
        <end position="1172"/>
    </location>
</feature>
<evidence type="ECO:0000256" key="2">
    <source>
        <dbReference type="SAM" id="Phobius"/>
    </source>
</evidence>
<dbReference type="OrthoDB" id="2434827at2759"/>
<reference evidence="3 4" key="1">
    <citation type="submission" date="2018-06" db="EMBL/GenBank/DDBJ databases">
        <title>Comparative genomics reveals the genomic features of Rhizophagus irregularis, R. cerebriforme, R. diaphanum and Gigaspora rosea, and their symbiotic lifestyle signature.</title>
        <authorList>
            <person name="Morin E."/>
            <person name="San Clemente H."/>
            <person name="Chen E.C.H."/>
            <person name="De La Providencia I."/>
            <person name="Hainaut M."/>
            <person name="Kuo A."/>
            <person name="Kohler A."/>
            <person name="Murat C."/>
            <person name="Tang N."/>
            <person name="Roy S."/>
            <person name="Loubradou J."/>
            <person name="Henrissat B."/>
            <person name="Grigoriev I.V."/>
            <person name="Corradi N."/>
            <person name="Roux C."/>
            <person name="Martin F.M."/>
        </authorList>
    </citation>
    <scope>NUCLEOTIDE SEQUENCE [LARGE SCALE GENOMIC DNA]</scope>
    <source>
        <strain evidence="3 4">DAOM 194757</strain>
    </source>
</reference>
<name>A0A397W3T1_9GLOM</name>